<evidence type="ECO:0000313" key="2">
    <source>
        <dbReference type="Proteomes" id="UP000738359"/>
    </source>
</evidence>
<dbReference type="OrthoDB" id="2272314at2759"/>
<dbReference type="EMBL" id="JAAAHY010002494">
    <property type="protein sequence ID" value="KAF9944356.1"/>
    <property type="molecule type" value="Genomic_DNA"/>
</dbReference>
<comment type="caution">
    <text evidence="1">The sequence shown here is derived from an EMBL/GenBank/DDBJ whole genome shotgun (WGS) entry which is preliminary data.</text>
</comment>
<accession>A0A9P6IQI3</accession>
<protein>
    <submittedName>
        <fullName evidence="1">Uncharacterized protein</fullName>
    </submittedName>
</protein>
<sequence length="78" mass="8920">MSMHQDDLQVGSCKVVTVLLLLDVPAVETRKRTALPKSFQDRLRHMQQLYQDSMAVVCIVGEARFVRDFKIDPTSPEM</sequence>
<name>A0A9P6IQI3_MORAP</name>
<reference evidence="1" key="1">
    <citation type="journal article" date="2020" name="Fungal Divers.">
        <title>Resolving the Mortierellaceae phylogeny through synthesis of multi-gene phylogenetics and phylogenomics.</title>
        <authorList>
            <person name="Vandepol N."/>
            <person name="Liber J."/>
            <person name="Desiro A."/>
            <person name="Na H."/>
            <person name="Kennedy M."/>
            <person name="Barry K."/>
            <person name="Grigoriev I.V."/>
            <person name="Miller A.N."/>
            <person name="O'Donnell K."/>
            <person name="Stajich J.E."/>
            <person name="Bonito G."/>
        </authorList>
    </citation>
    <scope>NUCLEOTIDE SEQUENCE</scope>
    <source>
        <strain evidence="1">CK1249</strain>
    </source>
</reference>
<dbReference type="AlphaFoldDB" id="A0A9P6IQI3"/>
<gene>
    <name evidence="1" type="ORF">BGZ70_004729</name>
</gene>
<organism evidence="1 2">
    <name type="scientific">Mortierella alpina</name>
    <name type="common">Oleaginous fungus</name>
    <name type="synonym">Mortierella renispora</name>
    <dbReference type="NCBI Taxonomy" id="64518"/>
    <lineage>
        <taxon>Eukaryota</taxon>
        <taxon>Fungi</taxon>
        <taxon>Fungi incertae sedis</taxon>
        <taxon>Mucoromycota</taxon>
        <taxon>Mortierellomycotina</taxon>
        <taxon>Mortierellomycetes</taxon>
        <taxon>Mortierellales</taxon>
        <taxon>Mortierellaceae</taxon>
        <taxon>Mortierella</taxon>
    </lineage>
</organism>
<proteinExistence type="predicted"/>
<feature type="non-terminal residue" evidence="1">
    <location>
        <position position="78"/>
    </location>
</feature>
<keyword evidence="2" id="KW-1185">Reference proteome</keyword>
<dbReference type="Proteomes" id="UP000738359">
    <property type="component" value="Unassembled WGS sequence"/>
</dbReference>
<evidence type="ECO:0000313" key="1">
    <source>
        <dbReference type="EMBL" id="KAF9944356.1"/>
    </source>
</evidence>